<keyword evidence="8" id="KW-0249">Electron transport</keyword>
<keyword evidence="11 13" id="KW-0472">Membrane</keyword>
<dbReference type="GO" id="GO:0009055">
    <property type="term" value="F:electron transfer activity"/>
    <property type="evidence" value="ECO:0007669"/>
    <property type="project" value="InterPro"/>
</dbReference>
<dbReference type="InterPro" id="IPR052168">
    <property type="entry name" value="Cytochrome_b561_oxidase"/>
</dbReference>
<comment type="caution">
    <text evidence="15">The sequence shown here is derived from an EMBL/GenBank/DDBJ whole genome shotgun (WGS) entry which is preliminary data.</text>
</comment>
<keyword evidence="9 13" id="KW-1133">Transmembrane helix</keyword>
<proteinExistence type="inferred from homology"/>
<keyword evidence="4" id="KW-1003">Cell membrane</keyword>
<feature type="transmembrane region" description="Helical" evidence="13">
    <location>
        <begin position="12"/>
        <end position="34"/>
    </location>
</feature>
<evidence type="ECO:0000256" key="8">
    <source>
        <dbReference type="ARBA" id="ARBA00022982"/>
    </source>
</evidence>
<dbReference type="GO" id="GO:0020037">
    <property type="term" value="F:heme binding"/>
    <property type="evidence" value="ECO:0007669"/>
    <property type="project" value="TreeGrafter"/>
</dbReference>
<keyword evidence="6 13" id="KW-0812">Transmembrane</keyword>
<dbReference type="SUPFAM" id="SSF81342">
    <property type="entry name" value="Transmembrane di-heme cytochromes"/>
    <property type="match status" value="1"/>
</dbReference>
<name>A0AA37SEK0_9GAMM</name>
<feature type="domain" description="Cytochrome b561 bacterial/Ni-hydrogenase" evidence="14">
    <location>
        <begin position="9"/>
        <end position="181"/>
    </location>
</feature>
<keyword evidence="16" id="KW-1185">Reference proteome</keyword>
<organism evidence="15 16">
    <name type="scientific">Litoribrevibacter albus</name>
    <dbReference type="NCBI Taxonomy" id="1473156"/>
    <lineage>
        <taxon>Bacteria</taxon>
        <taxon>Pseudomonadati</taxon>
        <taxon>Pseudomonadota</taxon>
        <taxon>Gammaproteobacteria</taxon>
        <taxon>Oceanospirillales</taxon>
        <taxon>Oceanospirillaceae</taxon>
        <taxon>Litoribrevibacter</taxon>
    </lineage>
</organism>
<sequence>MQLKNSENRFGVVTISVHWIAALTIIGLFASGIYMRSLSYYDSLYQTLPPIHKGIGVLLFILIVFRLVWRMINVHPKPLENHSKAEKVGAKLAHFGLYLLMLVVMFSGYLISTAKGHGVDVFGLFEVPALIAGGESQGDIAGMIHEYVAYTLIGLAVLHALGALKHHFIDKDRTLLRMIKGS</sequence>
<evidence type="ECO:0000256" key="2">
    <source>
        <dbReference type="ARBA" id="ARBA00004651"/>
    </source>
</evidence>
<reference evidence="15" key="2">
    <citation type="submission" date="2023-01" db="EMBL/GenBank/DDBJ databases">
        <title>Draft genome sequence of Litoribrevibacter albus strain NBRC 110071.</title>
        <authorList>
            <person name="Sun Q."/>
            <person name="Mori K."/>
        </authorList>
    </citation>
    <scope>NUCLEOTIDE SEQUENCE</scope>
    <source>
        <strain evidence="15">NBRC 110071</strain>
    </source>
</reference>
<keyword evidence="10" id="KW-0408">Iron</keyword>
<dbReference type="Pfam" id="PF01292">
    <property type="entry name" value="Ni_hydr_CYTB"/>
    <property type="match status" value="1"/>
</dbReference>
<protein>
    <submittedName>
        <fullName evidence="15">Cytochrome b</fullName>
    </submittedName>
</protein>
<keyword evidence="5" id="KW-0349">Heme</keyword>
<evidence type="ECO:0000256" key="12">
    <source>
        <dbReference type="ARBA" id="ARBA00037975"/>
    </source>
</evidence>
<dbReference type="AlphaFoldDB" id="A0AA37SEK0"/>
<evidence type="ECO:0000256" key="3">
    <source>
        <dbReference type="ARBA" id="ARBA00022448"/>
    </source>
</evidence>
<dbReference type="GO" id="GO:0005886">
    <property type="term" value="C:plasma membrane"/>
    <property type="evidence" value="ECO:0007669"/>
    <property type="project" value="UniProtKB-SubCell"/>
</dbReference>
<reference evidence="15" key="1">
    <citation type="journal article" date="2014" name="Int. J. Syst. Evol. Microbiol.">
        <title>Complete genome sequence of Corynebacterium casei LMG S-19264T (=DSM 44701T), isolated from a smear-ripened cheese.</title>
        <authorList>
            <consortium name="US DOE Joint Genome Institute (JGI-PGF)"/>
            <person name="Walter F."/>
            <person name="Albersmeier A."/>
            <person name="Kalinowski J."/>
            <person name="Ruckert C."/>
        </authorList>
    </citation>
    <scope>NUCLEOTIDE SEQUENCE</scope>
    <source>
        <strain evidence="15">NBRC 110071</strain>
    </source>
</reference>
<evidence type="ECO:0000256" key="10">
    <source>
        <dbReference type="ARBA" id="ARBA00023004"/>
    </source>
</evidence>
<keyword evidence="3" id="KW-0813">Transport</keyword>
<comment type="cofactor">
    <cofactor evidence="1">
        <name>heme b</name>
        <dbReference type="ChEBI" id="CHEBI:60344"/>
    </cofactor>
</comment>
<gene>
    <name evidence="15" type="ORF">GCM10007876_30630</name>
</gene>
<dbReference type="Gene3D" id="1.20.950.20">
    <property type="entry name" value="Transmembrane di-heme cytochromes, Chain C"/>
    <property type="match status" value="1"/>
</dbReference>
<keyword evidence="7" id="KW-0479">Metal-binding</keyword>
<dbReference type="RefSeq" id="WP_284382625.1">
    <property type="nucleotide sequence ID" value="NZ_BSNM01000016.1"/>
</dbReference>
<evidence type="ECO:0000313" key="15">
    <source>
        <dbReference type="EMBL" id="GLQ32584.1"/>
    </source>
</evidence>
<evidence type="ECO:0000256" key="7">
    <source>
        <dbReference type="ARBA" id="ARBA00022723"/>
    </source>
</evidence>
<feature type="transmembrane region" description="Helical" evidence="13">
    <location>
        <begin position="147"/>
        <end position="164"/>
    </location>
</feature>
<dbReference type="GO" id="GO:0046872">
    <property type="term" value="F:metal ion binding"/>
    <property type="evidence" value="ECO:0007669"/>
    <property type="project" value="UniProtKB-KW"/>
</dbReference>
<comment type="subcellular location">
    <subcellularLocation>
        <location evidence="2">Cell membrane</location>
        <topology evidence="2">Multi-pass membrane protein</topology>
    </subcellularLocation>
</comment>
<accession>A0AA37SEK0</accession>
<evidence type="ECO:0000256" key="5">
    <source>
        <dbReference type="ARBA" id="ARBA00022617"/>
    </source>
</evidence>
<dbReference type="PANTHER" id="PTHR30529:SF1">
    <property type="entry name" value="CYTOCHROME B561 HOMOLOG 2"/>
    <property type="match status" value="1"/>
</dbReference>
<evidence type="ECO:0000256" key="9">
    <source>
        <dbReference type="ARBA" id="ARBA00022989"/>
    </source>
</evidence>
<dbReference type="InterPro" id="IPR011577">
    <property type="entry name" value="Cyt_b561_bac/Ni-Hgenase"/>
</dbReference>
<evidence type="ECO:0000259" key="14">
    <source>
        <dbReference type="Pfam" id="PF01292"/>
    </source>
</evidence>
<comment type="similarity">
    <text evidence="12">Belongs to the cytochrome b561 family.</text>
</comment>
<evidence type="ECO:0000256" key="6">
    <source>
        <dbReference type="ARBA" id="ARBA00022692"/>
    </source>
</evidence>
<evidence type="ECO:0000256" key="1">
    <source>
        <dbReference type="ARBA" id="ARBA00001970"/>
    </source>
</evidence>
<evidence type="ECO:0000313" key="16">
    <source>
        <dbReference type="Proteomes" id="UP001161389"/>
    </source>
</evidence>
<dbReference type="GO" id="GO:0022904">
    <property type="term" value="P:respiratory electron transport chain"/>
    <property type="evidence" value="ECO:0007669"/>
    <property type="project" value="InterPro"/>
</dbReference>
<evidence type="ECO:0000256" key="4">
    <source>
        <dbReference type="ARBA" id="ARBA00022475"/>
    </source>
</evidence>
<evidence type="ECO:0000256" key="13">
    <source>
        <dbReference type="SAM" id="Phobius"/>
    </source>
</evidence>
<dbReference type="EMBL" id="BSNM01000016">
    <property type="protein sequence ID" value="GLQ32584.1"/>
    <property type="molecule type" value="Genomic_DNA"/>
</dbReference>
<dbReference type="PANTHER" id="PTHR30529">
    <property type="entry name" value="CYTOCHROME B561"/>
    <property type="match status" value="1"/>
</dbReference>
<dbReference type="InterPro" id="IPR016174">
    <property type="entry name" value="Di-haem_cyt_TM"/>
</dbReference>
<feature type="transmembrane region" description="Helical" evidence="13">
    <location>
        <begin position="92"/>
        <end position="111"/>
    </location>
</feature>
<dbReference type="Proteomes" id="UP001161389">
    <property type="component" value="Unassembled WGS sequence"/>
</dbReference>
<feature type="transmembrane region" description="Helical" evidence="13">
    <location>
        <begin position="54"/>
        <end position="72"/>
    </location>
</feature>
<evidence type="ECO:0000256" key="11">
    <source>
        <dbReference type="ARBA" id="ARBA00023136"/>
    </source>
</evidence>